<feature type="domain" description="Rho-GAP" evidence="3">
    <location>
        <begin position="342"/>
        <end position="528"/>
    </location>
</feature>
<dbReference type="Pfam" id="PF13716">
    <property type="entry name" value="CRAL_TRIO_2"/>
    <property type="match status" value="1"/>
</dbReference>
<reference evidence="4" key="1">
    <citation type="submission" date="2016-01" db="EMBL/GenBank/DDBJ databases">
        <title>Reference transcriptome for the parasite Schistocephalus solidus: insights into the molecular evolution of parasitism.</title>
        <authorList>
            <person name="Hebert F.O."/>
            <person name="Grambauer S."/>
            <person name="Barber I."/>
            <person name="Landry C.R."/>
            <person name="Aubin-Horth N."/>
        </authorList>
    </citation>
    <scope>NUCLEOTIDE SEQUENCE</scope>
</reference>
<dbReference type="SUPFAM" id="SSF48350">
    <property type="entry name" value="GTPase activation domain, GAP"/>
    <property type="match status" value="1"/>
</dbReference>
<dbReference type="PROSITE" id="PS50238">
    <property type="entry name" value="RHOGAP"/>
    <property type="match status" value="1"/>
</dbReference>
<dbReference type="GO" id="GO:0007264">
    <property type="term" value="P:small GTPase-mediated signal transduction"/>
    <property type="evidence" value="ECO:0007669"/>
    <property type="project" value="TreeGrafter"/>
</dbReference>
<dbReference type="PANTHER" id="PTHR45808">
    <property type="entry name" value="RHO GTPASE-ACTIVATING PROTEIN 68F"/>
    <property type="match status" value="1"/>
</dbReference>
<dbReference type="Pfam" id="PF00620">
    <property type="entry name" value="RhoGAP"/>
    <property type="match status" value="1"/>
</dbReference>
<protein>
    <submittedName>
        <fullName evidence="4">Rho GTPase-activating protein 8</fullName>
    </submittedName>
</protein>
<dbReference type="GO" id="GO:0005737">
    <property type="term" value="C:cytoplasm"/>
    <property type="evidence" value="ECO:0007669"/>
    <property type="project" value="TreeGrafter"/>
</dbReference>
<dbReference type="EMBL" id="GEEE01016224">
    <property type="protein sequence ID" value="JAP47001.1"/>
    <property type="molecule type" value="Transcribed_RNA"/>
</dbReference>
<sequence length="530" mass="60861">MEPVESDPVVSSTVDENDLLSKKRTSVSSLSESCTEEEKLPQVHRTNWKITRSNTADTIKNNTASASPSHDSHEFEVPEFEFYDDVWNMEGSQELLGFSQDVDAYLDEEADNFGVDYLATGRITPDGLVDEDYEKELGWLAQELCIQEVIDSDFRDISRLGILQVAGDDNLGRKVIAVFACRLPAVDLIDHDRLLQYIIKTLEQYVSGDYCLVYFHWGLTSRNKPSFSWMIKAYKAFDRNFKKNLKSLIIVYPTRMVKAMWNFFRPFISAKMTKKLVYVDSLRELEKHLPVRQLMLPSRIRAYDEKVSIRGLAVPSIPDDVSVMYDVETDDQDRLPQQQFGVSLQYIKANNGGRPIPIVVEDTITYLRDYGLNTPGLFLRSTGVLSLREVQMMYNHGDFVDLYDFEDPHLAAMLLKTFLHELSEPLLTYELFDDIVEISKASARSRITQLRNLITRQLPVDNYAILSYIMKFLTEVLEHSSHNRVTAANLAVVFAPNLIWSRHTITMPIQSLLNAFTQLLITHYESIFVK</sequence>
<dbReference type="CDD" id="cd00170">
    <property type="entry name" value="SEC14"/>
    <property type="match status" value="1"/>
</dbReference>
<dbReference type="InterPro" id="IPR000198">
    <property type="entry name" value="RhoGAP_dom"/>
</dbReference>
<dbReference type="PROSITE" id="PS50191">
    <property type="entry name" value="CRAL_TRIO"/>
    <property type="match status" value="1"/>
</dbReference>
<dbReference type="SMART" id="SM00516">
    <property type="entry name" value="SEC14"/>
    <property type="match status" value="1"/>
</dbReference>
<dbReference type="InterPro" id="IPR001251">
    <property type="entry name" value="CRAL-TRIO_dom"/>
</dbReference>
<dbReference type="AlphaFoldDB" id="A0A0X3P4W9"/>
<evidence type="ECO:0000259" key="2">
    <source>
        <dbReference type="PROSITE" id="PS50191"/>
    </source>
</evidence>
<feature type="region of interest" description="Disordered" evidence="1">
    <location>
        <begin position="1"/>
        <end position="43"/>
    </location>
</feature>
<dbReference type="GO" id="GO:2001136">
    <property type="term" value="P:negative regulation of endocytic recycling"/>
    <property type="evidence" value="ECO:0007669"/>
    <property type="project" value="TreeGrafter"/>
</dbReference>
<dbReference type="Gene3D" id="1.10.555.10">
    <property type="entry name" value="Rho GTPase activation protein"/>
    <property type="match status" value="1"/>
</dbReference>
<dbReference type="PANTHER" id="PTHR45808:SF2">
    <property type="entry name" value="RHO GTPASE-ACTIVATING PROTEIN 68F"/>
    <property type="match status" value="1"/>
</dbReference>
<proteinExistence type="predicted"/>
<dbReference type="SUPFAM" id="SSF52087">
    <property type="entry name" value="CRAL/TRIO domain"/>
    <property type="match status" value="1"/>
</dbReference>
<dbReference type="InterPro" id="IPR008936">
    <property type="entry name" value="Rho_GTPase_activation_prot"/>
</dbReference>
<evidence type="ECO:0000259" key="3">
    <source>
        <dbReference type="PROSITE" id="PS50238"/>
    </source>
</evidence>
<evidence type="ECO:0000313" key="4">
    <source>
        <dbReference type="EMBL" id="JAP47001.1"/>
    </source>
</evidence>
<dbReference type="InterPro" id="IPR036865">
    <property type="entry name" value="CRAL-TRIO_dom_sf"/>
</dbReference>
<gene>
    <name evidence="4" type="primary">RHG08</name>
    <name evidence="4" type="ORF">TR142677</name>
</gene>
<feature type="domain" description="CRAL-TRIO" evidence="2">
    <location>
        <begin position="150"/>
        <end position="308"/>
    </location>
</feature>
<organism evidence="4">
    <name type="scientific">Schistocephalus solidus</name>
    <name type="common">Tapeworm</name>
    <dbReference type="NCBI Taxonomy" id="70667"/>
    <lineage>
        <taxon>Eukaryota</taxon>
        <taxon>Metazoa</taxon>
        <taxon>Spiralia</taxon>
        <taxon>Lophotrochozoa</taxon>
        <taxon>Platyhelminthes</taxon>
        <taxon>Cestoda</taxon>
        <taxon>Eucestoda</taxon>
        <taxon>Diphyllobothriidea</taxon>
        <taxon>Diphyllobothriidae</taxon>
        <taxon>Schistocephalus</taxon>
    </lineage>
</organism>
<accession>A0A0X3P4W9</accession>
<dbReference type="GO" id="GO:0005096">
    <property type="term" value="F:GTPase activator activity"/>
    <property type="evidence" value="ECO:0007669"/>
    <property type="project" value="TreeGrafter"/>
</dbReference>
<dbReference type="Gene3D" id="3.40.525.10">
    <property type="entry name" value="CRAL-TRIO lipid binding domain"/>
    <property type="match status" value="1"/>
</dbReference>
<dbReference type="SMART" id="SM00324">
    <property type="entry name" value="RhoGAP"/>
    <property type="match status" value="1"/>
</dbReference>
<name>A0A0X3P4W9_SCHSO</name>
<evidence type="ECO:0000256" key="1">
    <source>
        <dbReference type="SAM" id="MobiDB-lite"/>
    </source>
</evidence>